<reference evidence="1 2" key="1">
    <citation type="submission" date="2019-08" db="EMBL/GenBank/DDBJ databases">
        <title>Complete genome sequence of Rhodanobacter glycinis strain T01E-68 isolated from tomato root.</title>
        <authorList>
            <person name="Weon H.-Y."/>
            <person name="Lee S.A."/>
        </authorList>
    </citation>
    <scope>NUCLEOTIDE SEQUENCE [LARGE SCALE GENOMIC DNA]</scope>
    <source>
        <strain evidence="1 2">T01E-68</strain>
    </source>
</reference>
<dbReference type="Gene3D" id="1.10.260.40">
    <property type="entry name" value="lambda repressor-like DNA-binding domains"/>
    <property type="match status" value="1"/>
</dbReference>
<dbReference type="RefSeq" id="WP_147627093.1">
    <property type="nucleotide sequence ID" value="NZ_CP042807.1"/>
</dbReference>
<dbReference type="AlphaFoldDB" id="A0A5B9E1V3"/>
<protein>
    <submittedName>
        <fullName evidence="1">Helix-turn-helix domain-containing protein</fullName>
    </submittedName>
</protein>
<dbReference type="InterPro" id="IPR010982">
    <property type="entry name" value="Lambda_DNA-bd_dom_sf"/>
</dbReference>
<accession>A0A5B9E1V3</accession>
<dbReference type="KEGG" id="rgl:CS053_08295"/>
<gene>
    <name evidence="1" type="ORF">CS053_08295</name>
</gene>
<dbReference type="EMBL" id="CP042807">
    <property type="protein sequence ID" value="QEE24500.1"/>
    <property type="molecule type" value="Genomic_DNA"/>
</dbReference>
<dbReference type="GO" id="GO:0003677">
    <property type="term" value="F:DNA binding"/>
    <property type="evidence" value="ECO:0007669"/>
    <property type="project" value="InterPro"/>
</dbReference>
<proteinExistence type="predicted"/>
<name>A0A5B9E1V3_9GAMM</name>
<sequence>MDKHPDTQIIDALGGTAAVASLCNVKSPSVSEWRRVGIPDARRQYLELLRPDIFGLAPQQEGEAA</sequence>
<dbReference type="SUPFAM" id="SSF47413">
    <property type="entry name" value="lambda repressor-like DNA-binding domains"/>
    <property type="match status" value="1"/>
</dbReference>
<evidence type="ECO:0000313" key="1">
    <source>
        <dbReference type="EMBL" id="QEE24500.1"/>
    </source>
</evidence>
<evidence type="ECO:0000313" key="2">
    <source>
        <dbReference type="Proteomes" id="UP000321807"/>
    </source>
</evidence>
<organism evidence="1 2">
    <name type="scientific">Rhodanobacter glycinis</name>
    <dbReference type="NCBI Taxonomy" id="582702"/>
    <lineage>
        <taxon>Bacteria</taxon>
        <taxon>Pseudomonadati</taxon>
        <taxon>Pseudomonadota</taxon>
        <taxon>Gammaproteobacteria</taxon>
        <taxon>Lysobacterales</taxon>
        <taxon>Rhodanobacteraceae</taxon>
        <taxon>Rhodanobacter</taxon>
    </lineage>
</organism>
<dbReference type="Proteomes" id="UP000321807">
    <property type="component" value="Chromosome"/>
</dbReference>